<keyword evidence="1" id="KW-1133">Transmembrane helix</keyword>
<gene>
    <name evidence="2" type="ORF">KSB_61490</name>
</gene>
<evidence type="ECO:0000313" key="3">
    <source>
        <dbReference type="Proteomes" id="UP000654345"/>
    </source>
</evidence>
<evidence type="ECO:0000256" key="1">
    <source>
        <dbReference type="SAM" id="Phobius"/>
    </source>
</evidence>
<keyword evidence="3" id="KW-1185">Reference proteome</keyword>
<dbReference type="Proteomes" id="UP000654345">
    <property type="component" value="Unassembled WGS sequence"/>
</dbReference>
<name>A0ABQ3UXR5_9CHLR</name>
<organism evidence="2 3">
    <name type="scientific">Ktedonobacter robiniae</name>
    <dbReference type="NCBI Taxonomy" id="2778365"/>
    <lineage>
        <taxon>Bacteria</taxon>
        <taxon>Bacillati</taxon>
        <taxon>Chloroflexota</taxon>
        <taxon>Ktedonobacteria</taxon>
        <taxon>Ktedonobacterales</taxon>
        <taxon>Ktedonobacteraceae</taxon>
        <taxon>Ktedonobacter</taxon>
    </lineage>
</organism>
<accession>A0ABQ3UXR5</accession>
<feature type="transmembrane region" description="Helical" evidence="1">
    <location>
        <begin position="31"/>
        <end position="52"/>
    </location>
</feature>
<keyword evidence="1" id="KW-0812">Transmembrane</keyword>
<protein>
    <submittedName>
        <fullName evidence="2">Uncharacterized protein</fullName>
    </submittedName>
</protein>
<feature type="transmembrane region" description="Helical" evidence="1">
    <location>
        <begin position="64"/>
        <end position="84"/>
    </location>
</feature>
<evidence type="ECO:0000313" key="2">
    <source>
        <dbReference type="EMBL" id="GHO57674.1"/>
    </source>
</evidence>
<comment type="caution">
    <text evidence="2">The sequence shown here is derived from an EMBL/GenBank/DDBJ whole genome shotgun (WGS) entry which is preliminary data.</text>
</comment>
<dbReference type="EMBL" id="BNJG01000002">
    <property type="protein sequence ID" value="GHO57674.1"/>
    <property type="molecule type" value="Genomic_DNA"/>
</dbReference>
<sequence length="92" mass="10176">MLLALGIAIFHSHVGEPPASDPLLIRTIFNSLTWAQVYWYLGLAACISPLALAHPRWLSRGRWLLLVLGGVLFLASMLTLIAHVEQFKVIAD</sequence>
<reference evidence="2 3" key="1">
    <citation type="journal article" date="2021" name="Int. J. Syst. Evol. Microbiol.">
        <title>Reticulibacter mediterranei gen. nov., sp. nov., within the new family Reticulibacteraceae fam. nov., and Ktedonospora formicarum gen. nov., sp. nov., Ktedonobacter robiniae sp. nov., Dictyobacter formicarum sp. nov. and Dictyobacter arantiisoli sp. nov., belonging to the class Ktedonobacteria.</title>
        <authorList>
            <person name="Yabe S."/>
            <person name="Zheng Y."/>
            <person name="Wang C.M."/>
            <person name="Sakai Y."/>
            <person name="Abe K."/>
            <person name="Yokota A."/>
            <person name="Donadio S."/>
            <person name="Cavaletti L."/>
            <person name="Monciardini P."/>
        </authorList>
    </citation>
    <scope>NUCLEOTIDE SEQUENCE [LARGE SCALE GENOMIC DNA]</scope>
    <source>
        <strain evidence="2 3">SOSP1-30</strain>
    </source>
</reference>
<keyword evidence="1" id="KW-0472">Membrane</keyword>
<proteinExistence type="predicted"/>